<keyword evidence="3" id="KW-0347">Helicase</keyword>
<dbReference type="EMBL" id="CAJJDO010000065">
    <property type="protein sequence ID" value="CAD8176774.1"/>
    <property type="molecule type" value="Genomic_DNA"/>
</dbReference>
<evidence type="ECO:0000256" key="4">
    <source>
        <dbReference type="ARBA" id="ARBA00022840"/>
    </source>
</evidence>
<keyword evidence="7" id="KW-1185">Reference proteome</keyword>
<evidence type="ECO:0000259" key="5">
    <source>
        <dbReference type="PROSITE" id="PS51194"/>
    </source>
</evidence>
<keyword evidence="2" id="KW-0378">Hydrolase</keyword>
<keyword evidence="1" id="KW-0547">Nucleotide-binding</keyword>
<dbReference type="PANTHER" id="PTHR47959:SF24">
    <property type="entry name" value="ATP-DEPENDENT RNA HELICASE"/>
    <property type="match status" value="1"/>
</dbReference>
<evidence type="ECO:0000313" key="7">
    <source>
        <dbReference type="Proteomes" id="UP000689195"/>
    </source>
</evidence>
<evidence type="ECO:0000256" key="2">
    <source>
        <dbReference type="ARBA" id="ARBA00022801"/>
    </source>
</evidence>
<dbReference type="GO" id="GO:0005524">
    <property type="term" value="F:ATP binding"/>
    <property type="evidence" value="ECO:0007669"/>
    <property type="project" value="UniProtKB-KW"/>
</dbReference>
<dbReference type="GO" id="GO:0003676">
    <property type="term" value="F:nucleic acid binding"/>
    <property type="evidence" value="ECO:0007669"/>
    <property type="project" value="InterPro"/>
</dbReference>
<dbReference type="SMART" id="SM00490">
    <property type="entry name" value="HELICc"/>
    <property type="match status" value="1"/>
</dbReference>
<dbReference type="InterPro" id="IPR001650">
    <property type="entry name" value="Helicase_C-like"/>
</dbReference>
<dbReference type="OrthoDB" id="10261904at2759"/>
<sequence>MDQQEEQNKKKFNTIQVIKTGPDKTSAFELPTFQQLLANLRELCIEIQEDFHVIGASRVLKAVIIFGGRDPLAQAKTYAQKPHIIVCTLEQGLNHLESTKGVKTKKLKFLVLDEAFFEREINSILDIIPKGTKQNYRQPCSKVKINFQSKYQTISTIQQYYLQNLKNTKKPIWQEILRLYFQQHFNWRSRQHCYLEIFDFNQKIIIINKFKSQKSNLLIAIDVASRGLYIPFINMLINFDIKLNTNQYVHKEGRTARAGKYGKAMSLGTQYDVQMYQKVELKDLLEKRLRGLELMKMIWMIKK</sequence>
<organism evidence="6 7">
    <name type="scientific">Paramecium pentaurelia</name>
    <dbReference type="NCBI Taxonomy" id="43138"/>
    <lineage>
        <taxon>Eukaryota</taxon>
        <taxon>Sar</taxon>
        <taxon>Alveolata</taxon>
        <taxon>Ciliophora</taxon>
        <taxon>Intramacronucleata</taxon>
        <taxon>Oligohymenophorea</taxon>
        <taxon>Peniculida</taxon>
        <taxon>Parameciidae</taxon>
        <taxon>Paramecium</taxon>
    </lineage>
</organism>
<dbReference type="InterPro" id="IPR011545">
    <property type="entry name" value="DEAD/DEAH_box_helicase_dom"/>
</dbReference>
<gene>
    <name evidence="6" type="ORF">PPENT_87.1.T0650252</name>
</gene>
<dbReference type="GO" id="GO:0016787">
    <property type="term" value="F:hydrolase activity"/>
    <property type="evidence" value="ECO:0007669"/>
    <property type="project" value="UniProtKB-KW"/>
</dbReference>
<accession>A0A8S1VHT6</accession>
<keyword evidence="4" id="KW-0067">ATP-binding</keyword>
<dbReference type="Proteomes" id="UP000689195">
    <property type="component" value="Unassembled WGS sequence"/>
</dbReference>
<dbReference type="InterPro" id="IPR050079">
    <property type="entry name" value="DEAD_box_RNA_helicase"/>
</dbReference>
<dbReference type="GO" id="GO:0003724">
    <property type="term" value="F:RNA helicase activity"/>
    <property type="evidence" value="ECO:0007669"/>
    <property type="project" value="TreeGrafter"/>
</dbReference>
<dbReference type="Pfam" id="PF00271">
    <property type="entry name" value="Helicase_C"/>
    <property type="match status" value="1"/>
</dbReference>
<protein>
    <recommendedName>
        <fullName evidence="5">Helicase C-terminal domain-containing protein</fullName>
    </recommendedName>
</protein>
<dbReference type="GO" id="GO:0005829">
    <property type="term" value="C:cytosol"/>
    <property type="evidence" value="ECO:0007669"/>
    <property type="project" value="TreeGrafter"/>
</dbReference>
<evidence type="ECO:0000256" key="1">
    <source>
        <dbReference type="ARBA" id="ARBA00022741"/>
    </source>
</evidence>
<dbReference type="AlphaFoldDB" id="A0A8S1VHT6"/>
<name>A0A8S1VHT6_9CILI</name>
<feature type="domain" description="Helicase C-terminal" evidence="5">
    <location>
        <begin position="123"/>
        <end position="300"/>
    </location>
</feature>
<reference evidence="6" key="1">
    <citation type="submission" date="2021-01" db="EMBL/GenBank/DDBJ databases">
        <authorList>
            <consortium name="Genoscope - CEA"/>
            <person name="William W."/>
        </authorList>
    </citation>
    <scope>NUCLEOTIDE SEQUENCE</scope>
</reference>
<comment type="caution">
    <text evidence="6">The sequence shown here is derived from an EMBL/GenBank/DDBJ whole genome shotgun (WGS) entry which is preliminary data.</text>
</comment>
<dbReference type="PROSITE" id="PS51194">
    <property type="entry name" value="HELICASE_CTER"/>
    <property type="match status" value="1"/>
</dbReference>
<proteinExistence type="predicted"/>
<evidence type="ECO:0000256" key="3">
    <source>
        <dbReference type="ARBA" id="ARBA00022806"/>
    </source>
</evidence>
<dbReference type="PANTHER" id="PTHR47959">
    <property type="entry name" value="ATP-DEPENDENT RNA HELICASE RHLE-RELATED"/>
    <property type="match status" value="1"/>
</dbReference>
<dbReference type="Pfam" id="PF00270">
    <property type="entry name" value="DEAD"/>
    <property type="match status" value="1"/>
</dbReference>
<evidence type="ECO:0000313" key="6">
    <source>
        <dbReference type="EMBL" id="CAD8176774.1"/>
    </source>
</evidence>